<accession>V9TS47</accession>
<evidence type="ECO:0000256" key="5">
    <source>
        <dbReference type="ARBA" id="ARBA00023136"/>
    </source>
</evidence>
<organism evidence="10 11">
    <name type="scientific">Candidatus Endolissoclinum faulkneri L5</name>
    <dbReference type="NCBI Taxonomy" id="1401328"/>
    <lineage>
        <taxon>Bacteria</taxon>
        <taxon>Pseudomonadati</taxon>
        <taxon>Pseudomonadota</taxon>
        <taxon>Alphaproteobacteria</taxon>
        <taxon>Rhodospirillales</taxon>
        <taxon>Rhodospirillaceae</taxon>
        <taxon>Candidatus Endolissoclinum</taxon>
    </lineage>
</organism>
<evidence type="ECO:0000256" key="3">
    <source>
        <dbReference type="ARBA" id="ARBA00022748"/>
    </source>
</evidence>
<feature type="transmembrane region" description="Helical" evidence="6">
    <location>
        <begin position="455"/>
        <end position="483"/>
    </location>
</feature>
<keyword evidence="2 6" id="KW-0812">Transmembrane</keyword>
<evidence type="ECO:0000256" key="4">
    <source>
        <dbReference type="ARBA" id="ARBA00022989"/>
    </source>
</evidence>
<dbReference type="Gene3D" id="3.40.30.10">
    <property type="entry name" value="Glutaredoxin"/>
    <property type="match status" value="1"/>
</dbReference>
<feature type="transmembrane region" description="Helical" evidence="6">
    <location>
        <begin position="495"/>
        <end position="513"/>
    </location>
</feature>
<dbReference type="HOGENOM" id="CLU_014657_1_1_5"/>
<dbReference type="Pfam" id="PF11412">
    <property type="entry name" value="DsbD_N"/>
    <property type="match status" value="1"/>
</dbReference>
<dbReference type="RefSeq" id="WP_025300289.1">
    <property type="nucleotide sequence ID" value="NZ_CP006745.1"/>
</dbReference>
<evidence type="ECO:0000256" key="6">
    <source>
        <dbReference type="SAM" id="Phobius"/>
    </source>
</evidence>
<evidence type="ECO:0000313" key="11">
    <source>
        <dbReference type="Proteomes" id="UP000018700"/>
    </source>
</evidence>
<feature type="signal peptide" evidence="7">
    <location>
        <begin position="1"/>
        <end position="23"/>
    </location>
</feature>
<feature type="transmembrane region" description="Helical" evidence="6">
    <location>
        <begin position="371"/>
        <end position="391"/>
    </location>
</feature>
<dbReference type="STRING" id="1401328.P856_170"/>
<feature type="domain" description="Cytochrome C biogenesis protein transmembrane" evidence="8">
    <location>
        <begin position="288"/>
        <end position="510"/>
    </location>
</feature>
<dbReference type="InterPro" id="IPR028250">
    <property type="entry name" value="DsbDN"/>
</dbReference>
<feature type="transmembrane region" description="Helical" evidence="6">
    <location>
        <begin position="332"/>
        <end position="365"/>
    </location>
</feature>
<keyword evidence="3" id="KW-0201">Cytochrome c-type biogenesis</keyword>
<evidence type="ECO:0000256" key="1">
    <source>
        <dbReference type="ARBA" id="ARBA00004141"/>
    </source>
</evidence>
<dbReference type="Proteomes" id="UP000018700">
    <property type="component" value="Chromosome"/>
</dbReference>
<dbReference type="PANTHER" id="PTHR32234">
    <property type="entry name" value="THIOL:DISULFIDE INTERCHANGE PROTEIN DSBD"/>
    <property type="match status" value="1"/>
</dbReference>
<name>V9TS47_9PROT</name>
<dbReference type="EMBL" id="CP006745">
    <property type="protein sequence ID" value="AHC73406.1"/>
    <property type="molecule type" value="Genomic_DNA"/>
</dbReference>
<proteinExistence type="predicted"/>
<feature type="transmembrane region" description="Helical" evidence="6">
    <location>
        <begin position="549"/>
        <end position="567"/>
    </location>
</feature>
<feature type="transmembrane region" description="Helical" evidence="6">
    <location>
        <begin position="421"/>
        <end position="449"/>
    </location>
</feature>
<dbReference type="PROSITE" id="PS51257">
    <property type="entry name" value="PROKAR_LIPOPROTEIN"/>
    <property type="match status" value="1"/>
</dbReference>
<dbReference type="AlphaFoldDB" id="V9TS47"/>
<dbReference type="GO" id="GO:0017004">
    <property type="term" value="P:cytochrome complex assembly"/>
    <property type="evidence" value="ECO:0007669"/>
    <property type="project" value="UniProtKB-KW"/>
</dbReference>
<dbReference type="PANTHER" id="PTHR32234:SF3">
    <property type="entry name" value="SUPPRESSION OF COPPER SENSITIVITY PROTEIN"/>
    <property type="match status" value="1"/>
</dbReference>
<evidence type="ECO:0000313" key="10">
    <source>
        <dbReference type="EMBL" id="AHC73406.1"/>
    </source>
</evidence>
<dbReference type="GO" id="GO:0016020">
    <property type="term" value="C:membrane"/>
    <property type="evidence" value="ECO:0007669"/>
    <property type="project" value="UniProtKB-SubCell"/>
</dbReference>
<keyword evidence="11" id="KW-1185">Reference proteome</keyword>
<sequence length="704" mass="77912">MRFIFFQLIISFTSLVIACESKAAEPLSPWVHNEFADIRLISSLSGTQGRLEIILGLEFRLASGWKVYWRSSGEVGYPPKVTWEGSDNLTGSEILYPLPQRFSFFGLETFGYKDHVVYPIIVHLTNEMAPLKLKAHVKALVCNKICMPIENTLFLNLPNVLASSTRFTYLLNRWLARVPRDMPSIGLEVLSVQAFADNPIPTLTVTVNSIQPIKKLDIFPEGPNGVYYGKPNIVLSHSAKVATVHFPVKIKNNIQLVGSNLRLTITEGDRFVERNVIVTSGSMSNSFWRVLGAALLGGLLLNFMPCVLPVISLKLFALLQCSGAERREIRLGFLASAGGIIILFIFFGGLLVGLKIIGLTVGWGIHFQQPLFLASMISILLLFAVNLWGWFEFTVPRFLAKLDENTGTQKTHCRISLIKNFFTGIFAALLATPCSVPFLGTAVGFALAQGRIVEILFIFLFIGIGLALPYLLVSAIPSIAYIFPRPGIWLIVFRRILALGLLATIVWLLSVLAGHIEQIWTFVISTLLITAILLFALLHYFFDSKHSTSFAFVLLVMIPALVSVLPAPKNIAKESFDSLTYTRNLIHWKPFNLSEIDRLVKDGLLVFVNVTADWCLGCKVNKSLIIEVDPILSLLTHRRVIAMEADWSKSDPKIAEYLASFGRYGIPFNAVYGSLAPGGILLPELLSASAIKKAIDQASGLKSD</sequence>
<dbReference type="PATRIC" id="fig|1401328.3.peg.162"/>
<evidence type="ECO:0000259" key="9">
    <source>
        <dbReference type="Pfam" id="PF11412"/>
    </source>
</evidence>
<feature type="transmembrane region" description="Helical" evidence="6">
    <location>
        <begin position="287"/>
        <end position="311"/>
    </location>
</feature>
<feature type="transmembrane region" description="Helical" evidence="6">
    <location>
        <begin position="519"/>
        <end position="542"/>
    </location>
</feature>
<dbReference type="Pfam" id="PF02683">
    <property type="entry name" value="DsbD_TM"/>
    <property type="match status" value="1"/>
</dbReference>
<dbReference type="InterPro" id="IPR035671">
    <property type="entry name" value="DsbD_gamma"/>
</dbReference>
<dbReference type="OrthoDB" id="9811036at2"/>
<dbReference type="Pfam" id="PF13899">
    <property type="entry name" value="Thioredoxin_7"/>
    <property type="match status" value="1"/>
</dbReference>
<evidence type="ECO:0000256" key="2">
    <source>
        <dbReference type="ARBA" id="ARBA00022692"/>
    </source>
</evidence>
<reference evidence="10 11" key="1">
    <citation type="journal article" date="2013" name="PLoS ONE">
        <title>Bacterial endosymbiosis in a chordate host: long-term co-evolution and conservation of secondary metabolism.</title>
        <authorList>
            <person name="Kwan J.C."/>
            <person name="Schmidt E.W."/>
        </authorList>
    </citation>
    <scope>NUCLEOTIDE SEQUENCE [LARGE SCALE GENOMIC DNA]</scope>
    <source>
        <strain evidence="11">faulkneri L5</strain>
    </source>
</reference>
<gene>
    <name evidence="10" type="primary">dsbD</name>
    <name evidence="10" type="ORF">P856_170</name>
</gene>
<dbReference type="GO" id="GO:0015035">
    <property type="term" value="F:protein-disulfide reductase activity"/>
    <property type="evidence" value="ECO:0007669"/>
    <property type="project" value="TreeGrafter"/>
</dbReference>
<protein>
    <submittedName>
        <fullName evidence="10">Cytochrome c biogenesis protein</fullName>
    </submittedName>
</protein>
<dbReference type="InterPro" id="IPR036249">
    <property type="entry name" value="Thioredoxin-like_sf"/>
</dbReference>
<evidence type="ECO:0000259" key="8">
    <source>
        <dbReference type="Pfam" id="PF02683"/>
    </source>
</evidence>
<evidence type="ECO:0000256" key="7">
    <source>
        <dbReference type="SAM" id="SignalP"/>
    </source>
</evidence>
<dbReference type="eggNOG" id="COG4233">
    <property type="taxonomic scope" value="Bacteria"/>
</dbReference>
<dbReference type="GO" id="GO:0045454">
    <property type="term" value="P:cell redox homeostasis"/>
    <property type="evidence" value="ECO:0007669"/>
    <property type="project" value="TreeGrafter"/>
</dbReference>
<feature type="domain" description="Thiol:disulfide interchange protein DsbD N-terminal" evidence="9">
    <location>
        <begin position="55"/>
        <end position="156"/>
    </location>
</feature>
<dbReference type="eggNOG" id="COG4232">
    <property type="taxonomic scope" value="Bacteria"/>
</dbReference>
<dbReference type="SUPFAM" id="SSF52833">
    <property type="entry name" value="Thioredoxin-like"/>
    <property type="match status" value="1"/>
</dbReference>
<dbReference type="CDD" id="cd02953">
    <property type="entry name" value="DsbDgamma"/>
    <property type="match status" value="1"/>
</dbReference>
<dbReference type="InterPro" id="IPR003834">
    <property type="entry name" value="Cyt_c_assmbl_TM_dom"/>
</dbReference>
<comment type="subcellular location">
    <subcellularLocation>
        <location evidence="1">Membrane</location>
        <topology evidence="1">Multi-pass membrane protein</topology>
    </subcellularLocation>
</comment>
<feature type="chain" id="PRO_5004782404" evidence="7">
    <location>
        <begin position="24"/>
        <end position="704"/>
    </location>
</feature>
<keyword evidence="5 6" id="KW-0472">Membrane</keyword>
<dbReference type="KEGG" id="efk:P856_170"/>
<keyword evidence="4 6" id="KW-1133">Transmembrane helix</keyword>
<keyword evidence="7" id="KW-0732">Signal</keyword>